<evidence type="ECO:0000256" key="7">
    <source>
        <dbReference type="SAM" id="Coils"/>
    </source>
</evidence>
<dbReference type="PROSITE" id="PS50112">
    <property type="entry name" value="PAS"/>
    <property type="match status" value="3"/>
</dbReference>
<feature type="domain" description="PAS" evidence="9">
    <location>
        <begin position="315"/>
        <end position="365"/>
    </location>
</feature>
<keyword evidence="5" id="KW-0418">Kinase</keyword>
<dbReference type="SUPFAM" id="SSF47384">
    <property type="entry name" value="Homodimeric domain of signal transducing histidine kinase"/>
    <property type="match status" value="1"/>
</dbReference>
<comment type="caution">
    <text evidence="11">The sequence shown here is derived from an EMBL/GenBank/DDBJ whole genome shotgun (WGS) entry which is preliminary data.</text>
</comment>
<dbReference type="SMART" id="SM00387">
    <property type="entry name" value="HATPase_c"/>
    <property type="match status" value="1"/>
</dbReference>
<organism evidence="11 12">
    <name type="scientific">Anabaena lutea FACHB-196</name>
    <dbReference type="NCBI Taxonomy" id="2692881"/>
    <lineage>
        <taxon>Bacteria</taxon>
        <taxon>Bacillati</taxon>
        <taxon>Cyanobacteriota</taxon>
        <taxon>Cyanophyceae</taxon>
        <taxon>Nostocales</taxon>
        <taxon>Nostocaceae</taxon>
        <taxon>Anabaena</taxon>
    </lineage>
</organism>
<dbReference type="PROSITE" id="PS50109">
    <property type="entry name" value="HIS_KIN"/>
    <property type="match status" value="1"/>
</dbReference>
<reference evidence="11 12" key="1">
    <citation type="journal article" date="2020" name="ISME J.">
        <title>Comparative genomics reveals insights into cyanobacterial evolution and habitat adaptation.</title>
        <authorList>
            <person name="Chen M.Y."/>
            <person name="Teng W.K."/>
            <person name="Zhao L."/>
            <person name="Hu C.X."/>
            <person name="Zhou Y.K."/>
            <person name="Han B.P."/>
            <person name="Song L.R."/>
            <person name="Shu W.S."/>
        </authorList>
    </citation>
    <scope>NUCLEOTIDE SEQUENCE [LARGE SCALE GENOMIC DNA]</scope>
    <source>
        <strain evidence="11 12">FACHB-196</strain>
    </source>
</reference>
<gene>
    <name evidence="11" type="ORF">H6G59_17210</name>
</gene>
<evidence type="ECO:0000256" key="6">
    <source>
        <dbReference type="ARBA" id="ARBA00023012"/>
    </source>
</evidence>
<feature type="coiled-coil region" evidence="7">
    <location>
        <begin position="564"/>
        <end position="594"/>
    </location>
</feature>
<dbReference type="InterPro" id="IPR052162">
    <property type="entry name" value="Sensor_kinase/Photoreceptor"/>
</dbReference>
<comment type="catalytic activity">
    <reaction evidence="1">
        <text>ATP + protein L-histidine = ADP + protein N-phospho-L-histidine.</text>
        <dbReference type="EC" id="2.7.13.3"/>
    </reaction>
</comment>
<dbReference type="SUPFAM" id="SSF55785">
    <property type="entry name" value="PYP-like sensor domain (PAS domain)"/>
    <property type="match status" value="4"/>
</dbReference>
<feature type="coiled-coil region" evidence="7">
    <location>
        <begin position="287"/>
        <end position="318"/>
    </location>
</feature>
<feature type="domain" description="PAC" evidence="10">
    <location>
        <begin position="113"/>
        <end position="166"/>
    </location>
</feature>
<evidence type="ECO:0000313" key="12">
    <source>
        <dbReference type="Proteomes" id="UP000640531"/>
    </source>
</evidence>
<dbReference type="EC" id="2.7.13.3" evidence="2"/>
<dbReference type="Pfam" id="PF08448">
    <property type="entry name" value="PAS_4"/>
    <property type="match status" value="2"/>
</dbReference>
<dbReference type="Proteomes" id="UP000640531">
    <property type="component" value="Unassembled WGS sequence"/>
</dbReference>
<dbReference type="InterPro" id="IPR035965">
    <property type="entry name" value="PAS-like_dom_sf"/>
</dbReference>
<dbReference type="CDD" id="cd00130">
    <property type="entry name" value="PAS"/>
    <property type="match status" value="4"/>
</dbReference>
<proteinExistence type="predicted"/>
<dbReference type="PRINTS" id="PR00344">
    <property type="entry name" value="BCTRLSENSOR"/>
</dbReference>
<evidence type="ECO:0000259" key="9">
    <source>
        <dbReference type="PROSITE" id="PS50112"/>
    </source>
</evidence>
<accession>A0ABR8FHZ5</accession>
<feature type="coiled-coil region" evidence="7">
    <location>
        <begin position="6"/>
        <end position="33"/>
    </location>
</feature>
<evidence type="ECO:0000256" key="5">
    <source>
        <dbReference type="ARBA" id="ARBA00022777"/>
    </source>
</evidence>
<keyword evidence="12" id="KW-1185">Reference proteome</keyword>
<evidence type="ECO:0000256" key="2">
    <source>
        <dbReference type="ARBA" id="ARBA00012438"/>
    </source>
</evidence>
<dbReference type="Pfam" id="PF08447">
    <property type="entry name" value="PAS_3"/>
    <property type="match status" value="2"/>
</dbReference>
<evidence type="ECO:0000259" key="10">
    <source>
        <dbReference type="PROSITE" id="PS50113"/>
    </source>
</evidence>
<evidence type="ECO:0000313" key="11">
    <source>
        <dbReference type="EMBL" id="MBD2569598.1"/>
    </source>
</evidence>
<dbReference type="SMART" id="SM00086">
    <property type="entry name" value="PAC"/>
    <property type="match status" value="4"/>
</dbReference>
<dbReference type="InterPro" id="IPR003661">
    <property type="entry name" value="HisK_dim/P_dom"/>
</dbReference>
<evidence type="ECO:0000256" key="1">
    <source>
        <dbReference type="ARBA" id="ARBA00000085"/>
    </source>
</evidence>
<dbReference type="InterPro" id="IPR003594">
    <property type="entry name" value="HATPase_dom"/>
</dbReference>
<keyword evidence="3" id="KW-0597">Phosphoprotein</keyword>
<dbReference type="InterPro" id="IPR013656">
    <property type="entry name" value="PAS_4"/>
</dbReference>
<dbReference type="EMBL" id="JACJST010000016">
    <property type="protein sequence ID" value="MBD2569598.1"/>
    <property type="molecule type" value="Genomic_DNA"/>
</dbReference>
<dbReference type="Gene3D" id="3.30.450.20">
    <property type="entry name" value="PAS domain"/>
    <property type="match status" value="4"/>
</dbReference>
<dbReference type="CDD" id="cd00082">
    <property type="entry name" value="HisKA"/>
    <property type="match status" value="1"/>
</dbReference>
<dbReference type="InterPro" id="IPR036890">
    <property type="entry name" value="HATPase_C_sf"/>
</dbReference>
<dbReference type="InterPro" id="IPR000014">
    <property type="entry name" value="PAS"/>
</dbReference>
<dbReference type="PANTHER" id="PTHR43304:SF1">
    <property type="entry name" value="PAC DOMAIN-CONTAINING PROTEIN"/>
    <property type="match status" value="1"/>
</dbReference>
<evidence type="ECO:0000259" key="8">
    <source>
        <dbReference type="PROSITE" id="PS50109"/>
    </source>
</evidence>
<evidence type="ECO:0000256" key="3">
    <source>
        <dbReference type="ARBA" id="ARBA00022553"/>
    </source>
</evidence>
<feature type="domain" description="PAC" evidence="10">
    <location>
        <begin position="523"/>
        <end position="576"/>
    </location>
</feature>
<dbReference type="Gene3D" id="3.30.565.10">
    <property type="entry name" value="Histidine kinase-like ATPase, C-terminal domain"/>
    <property type="match status" value="1"/>
</dbReference>
<dbReference type="InterPro" id="IPR000700">
    <property type="entry name" value="PAS-assoc_C"/>
</dbReference>
<dbReference type="InterPro" id="IPR036097">
    <property type="entry name" value="HisK_dim/P_sf"/>
</dbReference>
<dbReference type="InterPro" id="IPR005467">
    <property type="entry name" value="His_kinase_dom"/>
</dbReference>
<sequence>MSSDLITVHKNTYNSLQQELVELRQLVDRLSQAQLSTSQRYNQEHMGVFIEYTPAAIAIFDRQMRYVLASRRWRQDYNLEDEEIIGRCHYEVFPEISPSCREIHQRCLGGAIEQCEEQLFKQADGTIEWVKWEIHPWYQNSTEIGGIIMFTEVITTRKQAEIALAESERRLRDIATNLPGAIFQFTNRNGVWKVDYMSDFIWELAGITASEIMQDLNNFLVLVHPEDFNSYISSVVEAIENSIPWHYEGRLIKPNGEIIWWQGDSTPTENEQGEIIFCGVLLDITDRKQTEESLKKLNEDLETKIQEGTAELKEKEEFLRSIYEGIQQIVFVVEVVDGCDFYYGGWNYSGEELTGISQADVIGKTPEYVLGEIPGLAARQRYQTCVDSGKSMSYEEFVPIQNEPHWWLTTLNPLKSSDGKIYRLVGTTMKITERKQAEEALQESQHFIQRIADSSPNLLYIIDLEEKRNVYANKDILDSLGYSNQEIKQQESNLIYKITHPEDLEKITAHLQRFSDVQDGEILEIEYRVRQANGEWCWFYSRDTIFNRNSNGQVKQILGVATDITELKNGEIILQQQAKNLENTLRDLKQAQIQLIHSEKMSSLGNMVAGIAHEINNPVNFIHGNIFPASEYIHEFLSLIQLYQKYFPEPPAEIQEKIADIELDFLKTDLIKILNSMSLGTERIREIVLSLRNFSRLDEAEIKTVNIHEGLDSTLMILHHRLKPKPNHAEIHIIKKYGDLPLIQCYPGQLNQVFMNILSNAIDALEEAVLYNKTKEIHVITEMINNERLAIRIIDNGVGISEEIISKLFDPFFTTKDVGKGTGLGLSISYQIIVDKHHGNLSCHSTLGEGTEFIIEIPTTQLPVQKNVDF</sequence>
<feature type="domain" description="PAC" evidence="10">
    <location>
        <begin position="245"/>
        <end position="296"/>
    </location>
</feature>
<dbReference type="InterPro" id="IPR004358">
    <property type="entry name" value="Sig_transdc_His_kin-like_C"/>
</dbReference>
<name>A0ABR8FHZ5_9NOST</name>
<evidence type="ECO:0000256" key="4">
    <source>
        <dbReference type="ARBA" id="ARBA00022679"/>
    </source>
</evidence>
<dbReference type="SUPFAM" id="SSF55874">
    <property type="entry name" value="ATPase domain of HSP90 chaperone/DNA topoisomerase II/histidine kinase"/>
    <property type="match status" value="1"/>
</dbReference>
<dbReference type="Gene3D" id="1.10.287.130">
    <property type="match status" value="1"/>
</dbReference>
<feature type="domain" description="PAS" evidence="9">
    <location>
        <begin position="167"/>
        <end position="242"/>
    </location>
</feature>
<keyword evidence="4" id="KW-0808">Transferase</keyword>
<dbReference type="Pfam" id="PF02518">
    <property type="entry name" value="HATPase_c"/>
    <property type="match status" value="1"/>
</dbReference>
<feature type="domain" description="PAC" evidence="10">
    <location>
        <begin position="390"/>
        <end position="443"/>
    </location>
</feature>
<feature type="domain" description="Histidine kinase" evidence="8">
    <location>
        <begin position="610"/>
        <end position="861"/>
    </location>
</feature>
<keyword evidence="6" id="KW-0902">Two-component regulatory system</keyword>
<dbReference type="RefSeq" id="WP_190716534.1">
    <property type="nucleotide sequence ID" value="NZ_JACJST010000016.1"/>
</dbReference>
<dbReference type="InterPro" id="IPR013655">
    <property type="entry name" value="PAS_fold_3"/>
</dbReference>
<dbReference type="PANTHER" id="PTHR43304">
    <property type="entry name" value="PHYTOCHROME-LIKE PROTEIN CPH1"/>
    <property type="match status" value="1"/>
</dbReference>
<protein>
    <recommendedName>
        <fullName evidence="2">histidine kinase</fullName>
        <ecNumber evidence="2">2.7.13.3</ecNumber>
    </recommendedName>
</protein>
<dbReference type="SMART" id="SM00091">
    <property type="entry name" value="PAS"/>
    <property type="match status" value="4"/>
</dbReference>
<feature type="domain" description="PAS" evidence="9">
    <location>
        <begin position="444"/>
        <end position="518"/>
    </location>
</feature>
<dbReference type="InterPro" id="IPR001610">
    <property type="entry name" value="PAC"/>
</dbReference>
<keyword evidence="7" id="KW-0175">Coiled coil</keyword>
<dbReference type="PROSITE" id="PS50113">
    <property type="entry name" value="PAC"/>
    <property type="match status" value="4"/>
</dbReference>
<dbReference type="NCBIfam" id="TIGR00229">
    <property type="entry name" value="sensory_box"/>
    <property type="match status" value="4"/>
</dbReference>